<dbReference type="PANTHER" id="PTHR35526:SF3">
    <property type="entry name" value="ANTI-SIGMA-F FACTOR RSBW"/>
    <property type="match status" value="1"/>
</dbReference>
<accession>A0A177HMI3</accession>
<dbReference type="InterPro" id="IPR036890">
    <property type="entry name" value="HATPase_C_sf"/>
</dbReference>
<dbReference type="Gene3D" id="3.30.565.10">
    <property type="entry name" value="Histidine kinase-like ATPase, C-terminal domain"/>
    <property type="match status" value="1"/>
</dbReference>
<evidence type="ECO:0000256" key="1">
    <source>
        <dbReference type="ARBA" id="ARBA00022527"/>
    </source>
</evidence>
<gene>
    <name evidence="4" type="ORF">STSP_44270</name>
</gene>
<evidence type="ECO:0000313" key="4">
    <source>
        <dbReference type="EMBL" id="OAH12232.1"/>
    </source>
</evidence>
<protein>
    <recommendedName>
        <fullName evidence="3">Histidine kinase/HSP90-like ATPase domain-containing protein</fullName>
    </recommendedName>
</protein>
<evidence type="ECO:0000313" key="5">
    <source>
        <dbReference type="Proteomes" id="UP000077381"/>
    </source>
</evidence>
<dbReference type="SUPFAM" id="SSF55874">
    <property type="entry name" value="ATPase domain of HSP90 chaperone/DNA topoisomerase II/histidine kinase"/>
    <property type="match status" value="1"/>
</dbReference>
<dbReference type="InterPro" id="IPR003594">
    <property type="entry name" value="HATPase_dom"/>
</dbReference>
<dbReference type="InterPro" id="IPR050267">
    <property type="entry name" value="Anti-sigma-factor_SerPK"/>
</dbReference>
<dbReference type="Proteomes" id="UP000077381">
    <property type="component" value="Unassembled WGS sequence"/>
</dbReference>
<sequence>MTERAMIDGLPTQGQTRRLALYGTKGVVGRCRDFCRECLLDWRWLPAGDEDGQAVVDDVLLLVSELVTNACLHAGGPQELMLNCTPERLRIEVTDPSPVPPRRRPRGPAGQPGGNGLVVVERLARTWGSTRRGAGKAVWIEVAPPLSVARTRTPSRVPGARG</sequence>
<comment type="caution">
    <text evidence="4">The sequence shown here is derived from an EMBL/GenBank/DDBJ whole genome shotgun (WGS) entry which is preliminary data.</text>
</comment>
<keyword evidence="1" id="KW-0808">Transferase</keyword>
<keyword evidence="1" id="KW-0723">Serine/threonine-protein kinase</keyword>
<reference evidence="4 5" key="1">
    <citation type="submission" date="2015-12" db="EMBL/GenBank/DDBJ databases">
        <title>Genome sequence of Streptomyces sp. G25.</title>
        <authorList>
            <person name="Poehlein A."/>
            <person name="Roettig A."/>
            <person name="Hiessl S."/>
            <person name="Hauschild P."/>
            <person name="Schauer J."/>
            <person name="Madkour M.H."/>
            <person name="Al-Ansari A.M."/>
            <person name="Almakishah N.H."/>
            <person name="Steinbuechel A."/>
            <person name="Daniel R."/>
        </authorList>
    </citation>
    <scope>NUCLEOTIDE SEQUENCE [LARGE SCALE GENOMIC DNA]</scope>
    <source>
        <strain evidence="5">G25(2015)</strain>
    </source>
</reference>
<dbReference type="CDD" id="cd16936">
    <property type="entry name" value="HATPase_RsbW-like"/>
    <property type="match status" value="1"/>
</dbReference>
<evidence type="ECO:0000256" key="2">
    <source>
        <dbReference type="SAM" id="MobiDB-lite"/>
    </source>
</evidence>
<dbReference type="AlphaFoldDB" id="A0A177HMI3"/>
<evidence type="ECO:0000259" key="3">
    <source>
        <dbReference type="Pfam" id="PF13581"/>
    </source>
</evidence>
<dbReference type="PANTHER" id="PTHR35526">
    <property type="entry name" value="ANTI-SIGMA-F FACTOR RSBW-RELATED"/>
    <property type="match status" value="1"/>
</dbReference>
<feature type="domain" description="Histidine kinase/HSP90-like ATPase" evidence="3">
    <location>
        <begin position="54"/>
        <end position="140"/>
    </location>
</feature>
<dbReference type="RefSeq" id="WP_232789744.1">
    <property type="nucleotide sequence ID" value="NZ_LOHS01000093.1"/>
</dbReference>
<name>A0A177HMI3_9ACTN</name>
<keyword evidence="5" id="KW-1185">Reference proteome</keyword>
<organism evidence="4 5">
    <name type="scientific">Streptomyces jeddahensis</name>
    <dbReference type="NCBI Taxonomy" id="1716141"/>
    <lineage>
        <taxon>Bacteria</taxon>
        <taxon>Bacillati</taxon>
        <taxon>Actinomycetota</taxon>
        <taxon>Actinomycetes</taxon>
        <taxon>Kitasatosporales</taxon>
        <taxon>Streptomycetaceae</taxon>
        <taxon>Streptomyces</taxon>
    </lineage>
</organism>
<dbReference type="EMBL" id="LOHS01000093">
    <property type="protein sequence ID" value="OAH12232.1"/>
    <property type="molecule type" value="Genomic_DNA"/>
</dbReference>
<feature type="region of interest" description="Disordered" evidence="2">
    <location>
        <begin position="92"/>
        <end position="116"/>
    </location>
</feature>
<proteinExistence type="predicted"/>
<dbReference type="Pfam" id="PF13581">
    <property type="entry name" value="HATPase_c_2"/>
    <property type="match status" value="1"/>
</dbReference>
<dbReference type="GO" id="GO:0004674">
    <property type="term" value="F:protein serine/threonine kinase activity"/>
    <property type="evidence" value="ECO:0007669"/>
    <property type="project" value="UniProtKB-KW"/>
</dbReference>
<dbReference type="STRING" id="1716141.STSP_44270"/>
<keyword evidence="1" id="KW-0418">Kinase</keyword>